<dbReference type="GO" id="GO:1902201">
    <property type="term" value="P:negative regulation of bacterial-type flagellum-dependent cell motility"/>
    <property type="evidence" value="ECO:0007669"/>
    <property type="project" value="TreeGrafter"/>
</dbReference>
<dbReference type="NCBIfam" id="TIGR00254">
    <property type="entry name" value="GGDEF"/>
    <property type="match status" value="1"/>
</dbReference>
<dbReference type="PANTHER" id="PTHR45138">
    <property type="entry name" value="REGULATORY COMPONENTS OF SENSORY TRANSDUCTION SYSTEM"/>
    <property type="match status" value="1"/>
</dbReference>
<dbReference type="CDD" id="cd01949">
    <property type="entry name" value="GGDEF"/>
    <property type="match status" value="1"/>
</dbReference>
<feature type="transmembrane region" description="Helical" evidence="4">
    <location>
        <begin position="261"/>
        <end position="283"/>
    </location>
</feature>
<feature type="transmembrane region" description="Helical" evidence="4">
    <location>
        <begin position="12"/>
        <end position="34"/>
    </location>
</feature>
<organism evidence="6 7">
    <name type="scientific">Vibrio ouci</name>
    <dbReference type="NCBI Taxonomy" id="2499078"/>
    <lineage>
        <taxon>Bacteria</taxon>
        <taxon>Pseudomonadati</taxon>
        <taxon>Pseudomonadota</taxon>
        <taxon>Gammaproteobacteria</taxon>
        <taxon>Vibrionales</taxon>
        <taxon>Vibrionaceae</taxon>
        <taxon>Vibrio</taxon>
    </lineage>
</organism>
<evidence type="ECO:0000256" key="4">
    <source>
        <dbReference type="SAM" id="Phobius"/>
    </source>
</evidence>
<protein>
    <recommendedName>
        <fullName evidence="2">diguanylate cyclase</fullName>
        <ecNumber evidence="2">2.7.7.65</ecNumber>
    </recommendedName>
</protein>
<dbReference type="Gene3D" id="3.30.70.270">
    <property type="match status" value="1"/>
</dbReference>
<dbReference type="GO" id="GO:0043709">
    <property type="term" value="P:cell adhesion involved in single-species biofilm formation"/>
    <property type="evidence" value="ECO:0007669"/>
    <property type="project" value="TreeGrafter"/>
</dbReference>
<dbReference type="EC" id="2.7.7.65" evidence="2"/>
<evidence type="ECO:0000256" key="2">
    <source>
        <dbReference type="ARBA" id="ARBA00012528"/>
    </source>
</evidence>
<dbReference type="SUPFAM" id="SSF55073">
    <property type="entry name" value="Nucleotide cyclase"/>
    <property type="match status" value="1"/>
</dbReference>
<keyword evidence="4" id="KW-1133">Transmembrane helix</keyword>
<dbReference type="InterPro" id="IPR007892">
    <property type="entry name" value="CHASE4"/>
</dbReference>
<dbReference type="FunFam" id="3.30.70.270:FF:000001">
    <property type="entry name" value="Diguanylate cyclase domain protein"/>
    <property type="match status" value="1"/>
</dbReference>
<dbReference type="PROSITE" id="PS50887">
    <property type="entry name" value="GGDEF"/>
    <property type="match status" value="1"/>
</dbReference>
<feature type="domain" description="GGDEF" evidence="5">
    <location>
        <begin position="368"/>
        <end position="505"/>
    </location>
</feature>
<comment type="catalytic activity">
    <reaction evidence="3">
        <text>2 GTP = 3',3'-c-di-GMP + 2 diphosphate</text>
        <dbReference type="Rhea" id="RHEA:24898"/>
        <dbReference type="ChEBI" id="CHEBI:33019"/>
        <dbReference type="ChEBI" id="CHEBI:37565"/>
        <dbReference type="ChEBI" id="CHEBI:58805"/>
        <dbReference type="EC" id="2.7.7.65"/>
    </reaction>
</comment>
<comment type="cofactor">
    <cofactor evidence="1">
        <name>Mg(2+)</name>
        <dbReference type="ChEBI" id="CHEBI:18420"/>
    </cofactor>
</comment>
<evidence type="ECO:0000259" key="5">
    <source>
        <dbReference type="PROSITE" id="PS50887"/>
    </source>
</evidence>
<keyword evidence="4" id="KW-0472">Membrane</keyword>
<sequence length="505" mass="57430">MKISNFSVKQLTVLASIFMAATFVICYLTFRYFFTYDLAVERAFNQQQEEVHRVKTLLKLQKNELAKNLMDYASWDEIADYIAGENDDLLQDSLNDHTFSALEVSGIFIFDPHVSLVWGRLYDYVKHKELSYAPIRYKFGALLADSLRSPTDKLTSVVKFLVLDGQSHLMATSRVCNSEGVDCDKGFMMMIKPVGQEFSGTLRQATGLAVEIKTKDEFESFDTLTENVSVIEKLDFQNDSTVFVEIHHSVKIPDFITWRELSAVLAFAVFMFGFNLALAHIIVRPVKRVCSALDSLISGNASTLTEQDSFISYEMRDFVYRINEVFNQLEAKQKELEWLALHDALTKVGNRRSLQQYWDALVEQCGERHISLLLIDIDYFKPFNDHYGHIEGDHVLQQVALCLEQAKTQCDKFVARFGGEEFCVVLSSQAKIENQQEAEWLRAAIVELQISHQYSPIADCITVSSGVADCALQPLEELQDIFLVADSALYQAKDLGRNQCVVHSL</sequence>
<dbReference type="PANTHER" id="PTHR45138:SF9">
    <property type="entry name" value="DIGUANYLATE CYCLASE DGCM-RELATED"/>
    <property type="match status" value="1"/>
</dbReference>
<dbReference type="EMBL" id="SATR01000024">
    <property type="protein sequence ID" value="TFH90703.1"/>
    <property type="molecule type" value="Genomic_DNA"/>
</dbReference>
<gene>
    <name evidence="6" type="ORF">ELS82_15690</name>
</gene>
<dbReference type="RefSeq" id="WP_134836307.1">
    <property type="nucleotide sequence ID" value="NZ_SATR01000024.1"/>
</dbReference>
<dbReference type="Proteomes" id="UP000297753">
    <property type="component" value="Unassembled WGS sequence"/>
</dbReference>
<comment type="caution">
    <text evidence="6">The sequence shown here is derived from an EMBL/GenBank/DDBJ whole genome shotgun (WGS) entry which is preliminary data.</text>
</comment>
<dbReference type="InterPro" id="IPR050469">
    <property type="entry name" value="Diguanylate_Cyclase"/>
</dbReference>
<evidence type="ECO:0000313" key="6">
    <source>
        <dbReference type="EMBL" id="TFH90703.1"/>
    </source>
</evidence>
<evidence type="ECO:0000313" key="7">
    <source>
        <dbReference type="Proteomes" id="UP000297753"/>
    </source>
</evidence>
<dbReference type="Pfam" id="PF00990">
    <property type="entry name" value="GGDEF"/>
    <property type="match status" value="1"/>
</dbReference>
<dbReference type="AlphaFoldDB" id="A0A4Y8WDL5"/>
<keyword evidence="7" id="KW-1185">Reference proteome</keyword>
<dbReference type="SMART" id="SM00267">
    <property type="entry name" value="GGDEF"/>
    <property type="match status" value="1"/>
</dbReference>
<evidence type="ECO:0000256" key="1">
    <source>
        <dbReference type="ARBA" id="ARBA00001946"/>
    </source>
</evidence>
<keyword evidence="4" id="KW-0812">Transmembrane</keyword>
<dbReference type="InterPro" id="IPR043128">
    <property type="entry name" value="Rev_trsase/Diguanyl_cyclase"/>
</dbReference>
<dbReference type="OrthoDB" id="9812260at2"/>
<proteinExistence type="predicted"/>
<dbReference type="InterPro" id="IPR029787">
    <property type="entry name" value="Nucleotide_cyclase"/>
</dbReference>
<reference evidence="6 7" key="1">
    <citation type="submission" date="2019-01" db="EMBL/GenBank/DDBJ databases">
        <title>Vibrio BEI176 sp. nov, a marine bacterium isolated from China: eastern marignal seas.</title>
        <authorList>
            <person name="Li B."/>
        </authorList>
    </citation>
    <scope>NUCLEOTIDE SEQUENCE [LARGE SCALE GENOMIC DNA]</scope>
    <source>
        <strain evidence="6 7">BEI176</strain>
    </source>
</reference>
<dbReference type="GO" id="GO:0052621">
    <property type="term" value="F:diguanylate cyclase activity"/>
    <property type="evidence" value="ECO:0007669"/>
    <property type="project" value="UniProtKB-EC"/>
</dbReference>
<name>A0A4Y8WDL5_9VIBR</name>
<evidence type="ECO:0000256" key="3">
    <source>
        <dbReference type="ARBA" id="ARBA00034247"/>
    </source>
</evidence>
<dbReference type="GO" id="GO:0005886">
    <property type="term" value="C:plasma membrane"/>
    <property type="evidence" value="ECO:0007669"/>
    <property type="project" value="TreeGrafter"/>
</dbReference>
<dbReference type="InterPro" id="IPR000160">
    <property type="entry name" value="GGDEF_dom"/>
</dbReference>
<dbReference type="Pfam" id="PF05228">
    <property type="entry name" value="CHASE4"/>
    <property type="match status" value="1"/>
</dbReference>
<accession>A0A4Y8WDL5</accession>